<organism evidence="7 8">
    <name type="scientific">Lojkania enalia</name>
    <dbReference type="NCBI Taxonomy" id="147567"/>
    <lineage>
        <taxon>Eukaryota</taxon>
        <taxon>Fungi</taxon>
        <taxon>Dikarya</taxon>
        <taxon>Ascomycota</taxon>
        <taxon>Pezizomycotina</taxon>
        <taxon>Dothideomycetes</taxon>
        <taxon>Pleosporomycetidae</taxon>
        <taxon>Pleosporales</taxon>
        <taxon>Pleosporales incertae sedis</taxon>
        <taxon>Lojkania</taxon>
    </lineage>
</organism>
<feature type="compositionally biased region" description="Low complexity" evidence="5">
    <location>
        <begin position="250"/>
        <end position="263"/>
    </location>
</feature>
<evidence type="ECO:0000313" key="8">
    <source>
        <dbReference type="Proteomes" id="UP000800093"/>
    </source>
</evidence>
<dbReference type="PANTHER" id="PTHR13309:SF0">
    <property type="entry name" value="FMR1-INTERACTING PROTEIN NUFIP1"/>
    <property type="match status" value="1"/>
</dbReference>
<evidence type="ECO:0000256" key="5">
    <source>
        <dbReference type="SAM" id="MobiDB-lite"/>
    </source>
</evidence>
<dbReference type="Gene3D" id="4.10.1000.10">
    <property type="entry name" value="Zinc finger, CCCH-type"/>
    <property type="match status" value="1"/>
</dbReference>
<accession>A0A9P4NCG6</accession>
<feature type="compositionally biased region" description="Polar residues" evidence="5">
    <location>
        <begin position="187"/>
        <end position="196"/>
    </location>
</feature>
<feature type="compositionally biased region" description="Acidic residues" evidence="5">
    <location>
        <begin position="472"/>
        <end position="490"/>
    </location>
</feature>
<evidence type="ECO:0000313" key="7">
    <source>
        <dbReference type="EMBL" id="KAF2270495.1"/>
    </source>
</evidence>
<feature type="compositionally biased region" description="Pro residues" evidence="5">
    <location>
        <begin position="502"/>
        <end position="511"/>
    </location>
</feature>
<dbReference type="Pfam" id="PF10453">
    <property type="entry name" value="NUFIP1"/>
    <property type="match status" value="1"/>
</dbReference>
<dbReference type="InterPro" id="IPR000571">
    <property type="entry name" value="Znf_CCCH"/>
</dbReference>
<dbReference type="InterPro" id="IPR019496">
    <property type="entry name" value="NUFIP1_cons_dom"/>
</dbReference>
<evidence type="ECO:0000256" key="1">
    <source>
        <dbReference type="ARBA" id="ARBA00022723"/>
    </source>
</evidence>
<keyword evidence="8" id="KW-1185">Reference proteome</keyword>
<dbReference type="GO" id="GO:0005634">
    <property type="term" value="C:nucleus"/>
    <property type="evidence" value="ECO:0007669"/>
    <property type="project" value="TreeGrafter"/>
</dbReference>
<protein>
    <recommendedName>
        <fullName evidence="6">C3H1-type domain-containing protein</fullName>
    </recommendedName>
</protein>
<dbReference type="Pfam" id="PF00642">
    <property type="entry name" value="zf-CCCH"/>
    <property type="match status" value="1"/>
</dbReference>
<dbReference type="InterPro" id="IPR036855">
    <property type="entry name" value="Znf_CCCH_sf"/>
</dbReference>
<feature type="region of interest" description="Disordered" evidence="5">
    <location>
        <begin position="446"/>
        <end position="519"/>
    </location>
</feature>
<dbReference type="PANTHER" id="PTHR13309">
    <property type="entry name" value="NUCLEAR FRAGILE X MENTAL RETARDATION PROTEIN INTERACTING PROTEIN 1"/>
    <property type="match status" value="1"/>
</dbReference>
<evidence type="ECO:0000256" key="4">
    <source>
        <dbReference type="PROSITE-ProRule" id="PRU00723"/>
    </source>
</evidence>
<feature type="zinc finger region" description="C3H1-type" evidence="4">
    <location>
        <begin position="523"/>
        <end position="551"/>
    </location>
</feature>
<dbReference type="GO" id="GO:0000492">
    <property type="term" value="P:box C/D snoRNP assembly"/>
    <property type="evidence" value="ECO:0007669"/>
    <property type="project" value="TreeGrafter"/>
</dbReference>
<keyword evidence="1 4" id="KW-0479">Metal-binding</keyword>
<keyword evidence="3 4" id="KW-0862">Zinc</keyword>
<feature type="compositionally biased region" description="Low complexity" evidence="5">
    <location>
        <begin position="458"/>
        <end position="471"/>
    </location>
</feature>
<feature type="compositionally biased region" description="Polar residues" evidence="5">
    <location>
        <begin position="93"/>
        <end position="108"/>
    </location>
</feature>
<feature type="domain" description="C3H1-type" evidence="6">
    <location>
        <begin position="523"/>
        <end position="551"/>
    </location>
</feature>
<feature type="region of interest" description="Disordered" evidence="5">
    <location>
        <begin position="187"/>
        <end position="299"/>
    </location>
</feature>
<evidence type="ECO:0000259" key="6">
    <source>
        <dbReference type="PROSITE" id="PS50103"/>
    </source>
</evidence>
<proteinExistence type="predicted"/>
<dbReference type="PROSITE" id="PS50103">
    <property type="entry name" value="ZF_C3H1"/>
    <property type="match status" value="1"/>
</dbReference>
<feature type="region of interest" description="Disordered" evidence="5">
    <location>
        <begin position="364"/>
        <end position="428"/>
    </location>
</feature>
<comment type="caution">
    <text evidence="7">The sequence shown here is derived from an EMBL/GenBank/DDBJ whole genome shotgun (WGS) entry which is preliminary data.</text>
</comment>
<feature type="region of interest" description="Disordered" evidence="5">
    <location>
        <begin position="1"/>
        <end position="124"/>
    </location>
</feature>
<feature type="compositionally biased region" description="Acidic residues" evidence="5">
    <location>
        <begin position="290"/>
        <end position="299"/>
    </location>
</feature>
<dbReference type="GO" id="GO:0003723">
    <property type="term" value="F:RNA binding"/>
    <property type="evidence" value="ECO:0007669"/>
    <property type="project" value="InterPro"/>
</dbReference>
<dbReference type="AlphaFoldDB" id="A0A9P4NCG6"/>
<evidence type="ECO:0000256" key="2">
    <source>
        <dbReference type="ARBA" id="ARBA00022771"/>
    </source>
</evidence>
<feature type="compositionally biased region" description="Pro residues" evidence="5">
    <location>
        <begin position="1"/>
        <end position="14"/>
    </location>
</feature>
<dbReference type="InterPro" id="IPR039136">
    <property type="entry name" value="NUFIP1-like"/>
</dbReference>
<sequence>MTFKFPPPPPPPPKATSSPNDAPEYASSQRGRGNNIRGDMGRGWAGRGRGNNKGVSRDGHGHRNGRTGSGTQSNNSFRGGHESSGRGRGGSHNQIATTGHPSLPQMSHEQTDDNSPRQTVPTGAYVNPLFANPLQYGAQMHALANQTVLAQAMAFMSTQAGMHSMNAFANHTANGVASQSTQPMPIRYSQQSPQQRHGNKRKWNERSAPKHVSQQYPQPKTKPQKAKAAPPPAVPSFGFALPLASPPGPSLGSALSASDLSPAQNKRTQKKRKINLGLTSRGREQSETASEVEDEALSDEEAALASSLATTDIVFEYQGQTMSLRTPAEMAAWIKDRKKNFPTQRRIAEKEKEAQTRRQRELEFLRKLKQRDEKDKSDANHVRPTNEKPSSEVRRKSKEERQKELDQLRKKLHESVLAKKSASAEPEKVKITVETRKLNAVDLGLGYSSDTDSDFDESSILSESSVVSSSEESTEESDSNSDDGDSDSAPEEQSSKTAPPAIFQPPPPPVSTPNLALKQQKKFSGRSVCKHWQATGKCSYGVRCRMAHPPREEPKRMSLWQVMVEKELQQKDELALKAIRWLGQNGHLDPK</sequence>
<gene>
    <name evidence="7" type="ORF">CC78DRAFT_611394</name>
</gene>
<dbReference type="EMBL" id="ML986579">
    <property type="protein sequence ID" value="KAF2270495.1"/>
    <property type="molecule type" value="Genomic_DNA"/>
</dbReference>
<keyword evidence="2 4" id="KW-0863">Zinc-finger</keyword>
<dbReference type="OrthoDB" id="273070at2759"/>
<feature type="compositionally biased region" description="Gly residues" evidence="5">
    <location>
        <begin position="41"/>
        <end position="51"/>
    </location>
</feature>
<dbReference type="SMART" id="SM00356">
    <property type="entry name" value="ZnF_C3H1"/>
    <property type="match status" value="1"/>
</dbReference>
<evidence type="ECO:0000256" key="3">
    <source>
        <dbReference type="ARBA" id="ARBA00022833"/>
    </source>
</evidence>
<dbReference type="Proteomes" id="UP000800093">
    <property type="component" value="Unassembled WGS sequence"/>
</dbReference>
<reference evidence="8" key="1">
    <citation type="journal article" date="2020" name="Stud. Mycol.">
        <title>101 Dothideomycetes genomes: A test case for predicting lifestyles and emergence of pathogens.</title>
        <authorList>
            <person name="Haridas S."/>
            <person name="Albert R."/>
            <person name="Binder M."/>
            <person name="Bloem J."/>
            <person name="LaButti K."/>
            <person name="Salamov A."/>
            <person name="Andreopoulos B."/>
            <person name="Baker S."/>
            <person name="Barry K."/>
            <person name="Bills G."/>
            <person name="Bluhm B."/>
            <person name="Cannon C."/>
            <person name="Castanera R."/>
            <person name="Culley D."/>
            <person name="Daum C."/>
            <person name="Ezra D."/>
            <person name="Gonzalez J."/>
            <person name="Henrissat B."/>
            <person name="Kuo A."/>
            <person name="Liang C."/>
            <person name="Lipzen A."/>
            <person name="Lutzoni F."/>
            <person name="Magnuson J."/>
            <person name="Mondo S."/>
            <person name="Nolan M."/>
            <person name="Ohm R."/>
            <person name="Pangilinan J."/>
            <person name="Park H.-J."/>
            <person name="Ramirez L."/>
            <person name="Alfaro M."/>
            <person name="Sun H."/>
            <person name="Tritt A."/>
            <person name="Yoshinaga Y."/>
            <person name="Zwiers L.-H."/>
            <person name="Turgeon B."/>
            <person name="Goodwin S."/>
            <person name="Spatafora J."/>
            <person name="Crous P."/>
            <person name="Grigoriev I."/>
        </authorList>
    </citation>
    <scope>NUCLEOTIDE SEQUENCE [LARGE SCALE GENOMIC DNA]</scope>
    <source>
        <strain evidence="8">CBS 304.66</strain>
    </source>
</reference>
<feature type="compositionally biased region" description="Basic and acidic residues" evidence="5">
    <location>
        <begin position="364"/>
        <end position="417"/>
    </location>
</feature>
<dbReference type="SUPFAM" id="SSF90229">
    <property type="entry name" value="CCCH zinc finger"/>
    <property type="match status" value="1"/>
</dbReference>
<name>A0A9P4NCG6_9PLEO</name>
<dbReference type="GO" id="GO:0008270">
    <property type="term" value="F:zinc ion binding"/>
    <property type="evidence" value="ECO:0007669"/>
    <property type="project" value="UniProtKB-KW"/>
</dbReference>
<feature type="compositionally biased region" description="Polar residues" evidence="5">
    <location>
        <begin position="15"/>
        <end position="32"/>
    </location>
</feature>